<protein>
    <submittedName>
        <fullName evidence="2">Uncharacterized protein</fullName>
    </submittedName>
</protein>
<feature type="region of interest" description="Disordered" evidence="1">
    <location>
        <begin position="206"/>
        <end position="241"/>
    </location>
</feature>
<evidence type="ECO:0000313" key="3">
    <source>
        <dbReference type="Proteomes" id="UP000283509"/>
    </source>
</evidence>
<dbReference type="AlphaFoldDB" id="A0A423TU95"/>
<reference evidence="2 3" key="2">
    <citation type="submission" date="2019-01" db="EMBL/GenBank/DDBJ databases">
        <title>The decoding of complex shrimp genome reveals the adaptation for benthos swimmer, frequently molting mechanism and breeding impact on genome.</title>
        <authorList>
            <person name="Sun Y."/>
            <person name="Gao Y."/>
            <person name="Yu Y."/>
        </authorList>
    </citation>
    <scope>NUCLEOTIDE SEQUENCE [LARGE SCALE GENOMIC DNA]</scope>
    <source>
        <tissue evidence="2">Muscle</tissue>
    </source>
</reference>
<evidence type="ECO:0000313" key="2">
    <source>
        <dbReference type="EMBL" id="ROT80046.1"/>
    </source>
</evidence>
<keyword evidence="3" id="KW-1185">Reference proteome</keyword>
<organism evidence="2 3">
    <name type="scientific">Penaeus vannamei</name>
    <name type="common">Whiteleg shrimp</name>
    <name type="synonym">Litopenaeus vannamei</name>
    <dbReference type="NCBI Taxonomy" id="6689"/>
    <lineage>
        <taxon>Eukaryota</taxon>
        <taxon>Metazoa</taxon>
        <taxon>Ecdysozoa</taxon>
        <taxon>Arthropoda</taxon>
        <taxon>Crustacea</taxon>
        <taxon>Multicrustacea</taxon>
        <taxon>Malacostraca</taxon>
        <taxon>Eumalacostraca</taxon>
        <taxon>Eucarida</taxon>
        <taxon>Decapoda</taxon>
        <taxon>Dendrobranchiata</taxon>
        <taxon>Penaeoidea</taxon>
        <taxon>Penaeidae</taxon>
        <taxon>Penaeus</taxon>
    </lineage>
</organism>
<feature type="compositionally biased region" description="Basic and acidic residues" evidence="1">
    <location>
        <begin position="224"/>
        <end position="238"/>
    </location>
</feature>
<gene>
    <name evidence="2" type="ORF">C7M84_001206</name>
</gene>
<accession>A0A423TU95</accession>
<proteinExistence type="predicted"/>
<dbReference type="EMBL" id="QCYY01001161">
    <property type="protein sequence ID" value="ROT80046.1"/>
    <property type="molecule type" value="Genomic_DNA"/>
</dbReference>
<sequence>MNTDDRAPVASQRTFLTPRSLSSRLVAVTGGTGRGLLSPARGASGRLHRLQCVYCGRAVASGLSLSDYWSLRPWSPFSTFLCGASRLRSLLASRSLVARLPTLNLLLLHLYASLSALLTAPRAGSASVGVLGVGVAVWCGVGSGRAEGGLGFLAVWRAGERSSLCSCVSGGCSSGGALQASTRPEIPFTHGSSLLPSSHLLPLPPSSPYSDSAPSPPPHPYTPQRERQLLNPGREGRAGEGQQGSWYYGSLSSLLYHFNSYRLLSCHLLCLTRLLTPIVSLYTLMLSLSLLLSFSPCPAPSPSARIIPSHFRFNRLCPICHSAPGFLYSSLSSPTHSLLLFDLSLSHSLFLSYHLSLSLSHFSFLTLSLSSSHLICIFLYYPILFYARALPTPLALFDYSRPARRRHGQAPAPRYGEQEKNVHGLGHMRQQQTNYDSWLDIFRERDSLPSPAARPRERVCSRAASSVEVCAERIGTRDTQ</sequence>
<reference evidence="2 3" key="1">
    <citation type="submission" date="2018-04" db="EMBL/GenBank/DDBJ databases">
        <authorList>
            <person name="Zhang X."/>
            <person name="Yuan J."/>
            <person name="Li F."/>
            <person name="Xiang J."/>
        </authorList>
    </citation>
    <scope>NUCLEOTIDE SEQUENCE [LARGE SCALE GENOMIC DNA]</scope>
    <source>
        <tissue evidence="2">Muscle</tissue>
    </source>
</reference>
<name>A0A423TU95_PENVA</name>
<evidence type="ECO:0000256" key="1">
    <source>
        <dbReference type="SAM" id="MobiDB-lite"/>
    </source>
</evidence>
<dbReference type="Proteomes" id="UP000283509">
    <property type="component" value="Unassembled WGS sequence"/>
</dbReference>
<comment type="caution">
    <text evidence="2">The sequence shown here is derived from an EMBL/GenBank/DDBJ whole genome shotgun (WGS) entry which is preliminary data.</text>
</comment>